<sequence length="80" mass="8381">EDALMVRTLQSHARTAYHLTLTRPAVPAAQCTSGVLDTKAGGIGFVSQSEGIPTCGDCQGPLSLVAQINLAQMPEEVQET</sequence>
<protein>
    <submittedName>
        <fullName evidence="1">Uncharacterized protein</fullName>
    </submittedName>
</protein>
<dbReference type="InterPro" id="IPR035948">
    <property type="entry name" value="YwqG-like_sf"/>
</dbReference>
<proteinExistence type="predicted"/>
<organism evidence="1 2">
    <name type="scientific">Kipferlia bialata</name>
    <dbReference type="NCBI Taxonomy" id="797122"/>
    <lineage>
        <taxon>Eukaryota</taxon>
        <taxon>Metamonada</taxon>
        <taxon>Carpediemonas-like organisms</taxon>
        <taxon>Kipferlia</taxon>
    </lineage>
</organism>
<dbReference type="EMBL" id="BDIP01009335">
    <property type="protein sequence ID" value="GIQ92274.1"/>
    <property type="molecule type" value="Genomic_DNA"/>
</dbReference>
<accession>A0A9K3DB36</accession>
<keyword evidence="2" id="KW-1185">Reference proteome</keyword>
<dbReference type="Gene3D" id="2.30.320.10">
    <property type="entry name" value="YwqG-like"/>
    <property type="match status" value="1"/>
</dbReference>
<gene>
    <name evidence="1" type="ORF">KIPB_015952</name>
</gene>
<feature type="non-terminal residue" evidence="1">
    <location>
        <position position="80"/>
    </location>
</feature>
<dbReference type="AlphaFoldDB" id="A0A9K3DB36"/>
<evidence type="ECO:0000313" key="2">
    <source>
        <dbReference type="Proteomes" id="UP000265618"/>
    </source>
</evidence>
<feature type="non-terminal residue" evidence="1">
    <location>
        <position position="1"/>
    </location>
</feature>
<comment type="caution">
    <text evidence="1">The sequence shown here is derived from an EMBL/GenBank/DDBJ whole genome shotgun (WGS) entry which is preliminary data.</text>
</comment>
<name>A0A9K3DB36_9EUKA</name>
<dbReference type="SUPFAM" id="SSF103032">
    <property type="entry name" value="Hypothetical protein YwqG"/>
    <property type="match status" value="1"/>
</dbReference>
<evidence type="ECO:0000313" key="1">
    <source>
        <dbReference type="EMBL" id="GIQ92274.1"/>
    </source>
</evidence>
<dbReference type="Proteomes" id="UP000265618">
    <property type="component" value="Unassembled WGS sequence"/>
</dbReference>
<reference evidence="1 2" key="1">
    <citation type="journal article" date="2018" name="PLoS ONE">
        <title>The draft genome of Kipferlia bialata reveals reductive genome evolution in fornicate parasites.</title>
        <authorList>
            <person name="Tanifuji G."/>
            <person name="Takabayashi S."/>
            <person name="Kume K."/>
            <person name="Takagi M."/>
            <person name="Nakayama T."/>
            <person name="Kamikawa R."/>
            <person name="Inagaki Y."/>
            <person name="Hashimoto T."/>
        </authorList>
    </citation>
    <scope>NUCLEOTIDE SEQUENCE [LARGE SCALE GENOMIC DNA]</scope>
    <source>
        <strain evidence="1">NY0173</strain>
    </source>
</reference>